<dbReference type="InterPro" id="IPR002398">
    <property type="entry name" value="Pept_C14"/>
</dbReference>
<reference evidence="3 4" key="1">
    <citation type="journal article" date="2013" name="Curr. Biol.">
        <title>The Genome of the Foraminiferan Reticulomyxa filosa.</title>
        <authorList>
            <person name="Glockner G."/>
            <person name="Hulsmann N."/>
            <person name="Schleicher M."/>
            <person name="Noegel A.A."/>
            <person name="Eichinger L."/>
            <person name="Gallinger C."/>
            <person name="Pawlowski J."/>
            <person name="Sierra R."/>
            <person name="Euteneuer U."/>
            <person name="Pillet L."/>
            <person name="Moustafa A."/>
            <person name="Platzer M."/>
            <person name="Groth M."/>
            <person name="Szafranski K."/>
            <person name="Schliwa M."/>
        </authorList>
    </citation>
    <scope>NUCLEOTIDE SEQUENCE [LARGE SCALE GENOMIC DNA]</scope>
</reference>
<dbReference type="InterPro" id="IPR015917">
    <property type="entry name" value="Pept_C14A"/>
</dbReference>
<dbReference type="EMBL" id="ASPP01003568">
    <property type="protein sequence ID" value="ETO33231.1"/>
    <property type="molecule type" value="Genomic_DNA"/>
</dbReference>
<evidence type="ECO:0000259" key="2">
    <source>
        <dbReference type="PROSITE" id="PS50208"/>
    </source>
</evidence>
<proteinExistence type="inferred from homology"/>
<comment type="similarity">
    <text evidence="1">Belongs to the peptidase C14A family.</text>
</comment>
<dbReference type="Proteomes" id="UP000023152">
    <property type="component" value="Unassembled WGS sequence"/>
</dbReference>
<dbReference type="GO" id="GO:0006508">
    <property type="term" value="P:proteolysis"/>
    <property type="evidence" value="ECO:0007669"/>
    <property type="project" value="InterPro"/>
</dbReference>
<feature type="non-terminal residue" evidence="3">
    <location>
        <position position="1"/>
    </location>
</feature>
<dbReference type="InterPro" id="IPR011600">
    <property type="entry name" value="Pept_C14_caspase"/>
</dbReference>
<dbReference type="GO" id="GO:0004197">
    <property type="term" value="F:cysteine-type endopeptidase activity"/>
    <property type="evidence" value="ECO:0007669"/>
    <property type="project" value="InterPro"/>
</dbReference>
<dbReference type="Pfam" id="PF00656">
    <property type="entry name" value="Peptidase_C14"/>
    <property type="match status" value="1"/>
</dbReference>
<dbReference type="SUPFAM" id="SSF52129">
    <property type="entry name" value="Caspase-like"/>
    <property type="match status" value="1"/>
</dbReference>
<dbReference type="PANTHER" id="PTHR10454">
    <property type="entry name" value="CASPASE"/>
    <property type="match status" value="1"/>
</dbReference>
<dbReference type="AlphaFoldDB" id="X6P4V6"/>
<dbReference type="SMART" id="SM00115">
    <property type="entry name" value="CASc"/>
    <property type="match status" value="1"/>
</dbReference>
<dbReference type="PROSITE" id="PS50208">
    <property type="entry name" value="CASPASE_P20"/>
    <property type="match status" value="1"/>
</dbReference>
<dbReference type="InterPro" id="IPR029030">
    <property type="entry name" value="Caspase-like_dom_sf"/>
</dbReference>
<feature type="domain" description="Caspase family p20" evidence="2">
    <location>
        <begin position="130"/>
        <end position="227"/>
    </location>
</feature>
<dbReference type="Gene3D" id="3.40.50.1460">
    <property type="match status" value="1"/>
</dbReference>
<evidence type="ECO:0000313" key="4">
    <source>
        <dbReference type="Proteomes" id="UP000023152"/>
    </source>
</evidence>
<dbReference type="InterPro" id="IPR001309">
    <property type="entry name" value="Pept_C14_p20"/>
</dbReference>
<dbReference type="GO" id="GO:0005737">
    <property type="term" value="C:cytoplasm"/>
    <property type="evidence" value="ECO:0007669"/>
    <property type="project" value="TreeGrafter"/>
</dbReference>
<evidence type="ECO:0000256" key="1">
    <source>
        <dbReference type="ARBA" id="ARBA00010134"/>
    </source>
</evidence>
<dbReference type="OrthoDB" id="6097640at2759"/>
<organism evidence="3 4">
    <name type="scientific">Reticulomyxa filosa</name>
    <dbReference type="NCBI Taxonomy" id="46433"/>
    <lineage>
        <taxon>Eukaryota</taxon>
        <taxon>Sar</taxon>
        <taxon>Rhizaria</taxon>
        <taxon>Retaria</taxon>
        <taxon>Foraminifera</taxon>
        <taxon>Monothalamids</taxon>
        <taxon>Reticulomyxidae</taxon>
        <taxon>Reticulomyxa</taxon>
    </lineage>
</organism>
<protein>
    <recommendedName>
        <fullName evidence="2">Caspase family p20 domain-containing protein</fullName>
    </recommendedName>
</protein>
<name>X6P4V6_RETFI</name>
<keyword evidence="4" id="KW-1185">Reference proteome</keyword>
<gene>
    <name evidence="3" type="ORF">RFI_03875</name>
</gene>
<comment type="caution">
    <text evidence="3">The sequence shown here is derived from an EMBL/GenBank/DDBJ whole genome shotgun (WGS) entry which is preliminary data.</text>
</comment>
<evidence type="ECO:0000313" key="3">
    <source>
        <dbReference type="EMBL" id="ETO33231.1"/>
    </source>
</evidence>
<dbReference type="PANTHER" id="PTHR10454:SF210">
    <property type="entry name" value="CASPASE-2"/>
    <property type="match status" value="1"/>
</dbReference>
<accession>X6P4V6</accession>
<sequence length="330" mass="38222">LTAYVIVENREKTIKIKKSELTFEALLRQSYICLELQDFQKMKNENLRLEMVDMKDDIIESDETVKREFKNDKPTFKVTLRPIEIGKTKIISNALVVMIGISKYIDNKKWPNLKNVKDIDMINFKQLFKQELNYKFVCNEESTMNKEDVHEFLADVIAKQKLHKNKRKYDALIIILSGHGNEGDVLVTSEGDSIPIDEIRTSFDCNRMKSLKDCPKIFIIDVCRGNYSPQSENSVLTRGENGPQQNNTHNGSEFLMIWSTTKGYQVSDLALLSTSMRHTIGSKYKSNYSLNQMLKEVRADIQKKNGGSWYCVQSEDTTTYDIRFQPRKLV</sequence>